<keyword evidence="3 8" id="KW-0863">Zinc-finger</keyword>
<accession>A0A9P4K0K2</accession>
<dbReference type="InterPro" id="IPR013087">
    <property type="entry name" value="Znf_C2H2_type"/>
</dbReference>
<evidence type="ECO:0000256" key="7">
    <source>
        <dbReference type="ARBA" id="ARBA00023242"/>
    </source>
</evidence>
<dbReference type="InterPro" id="IPR036236">
    <property type="entry name" value="Znf_C2H2_sf"/>
</dbReference>
<feature type="domain" description="C2H2-type" evidence="9">
    <location>
        <begin position="290"/>
        <end position="318"/>
    </location>
</feature>
<feature type="domain" description="C2H2-type" evidence="9">
    <location>
        <begin position="88"/>
        <end position="117"/>
    </location>
</feature>
<evidence type="ECO:0000256" key="1">
    <source>
        <dbReference type="ARBA" id="ARBA00004123"/>
    </source>
</evidence>
<protein>
    <recommendedName>
        <fullName evidence="9">C2H2-type domain-containing protein</fullName>
    </recommendedName>
</protein>
<evidence type="ECO:0000256" key="2">
    <source>
        <dbReference type="ARBA" id="ARBA00022723"/>
    </source>
</evidence>
<feature type="domain" description="C2H2-type" evidence="9">
    <location>
        <begin position="118"/>
        <end position="148"/>
    </location>
</feature>
<dbReference type="OrthoDB" id="4748970at2759"/>
<dbReference type="SUPFAM" id="SSF57667">
    <property type="entry name" value="beta-beta-alpha zinc fingers"/>
    <property type="match status" value="3"/>
</dbReference>
<evidence type="ECO:0000256" key="6">
    <source>
        <dbReference type="ARBA" id="ARBA00023163"/>
    </source>
</evidence>
<evidence type="ECO:0000256" key="8">
    <source>
        <dbReference type="PROSITE-ProRule" id="PRU00042"/>
    </source>
</evidence>
<dbReference type="AlphaFoldDB" id="A0A9P4K0K2"/>
<keyword evidence="7" id="KW-0539">Nucleus</keyword>
<name>A0A9P4K0K2_9PLEO</name>
<dbReference type="PROSITE" id="PS50157">
    <property type="entry name" value="ZINC_FINGER_C2H2_2"/>
    <property type="match status" value="7"/>
</dbReference>
<dbReference type="PANTHER" id="PTHR46179:SF13">
    <property type="entry name" value="C2H2-TYPE DOMAIN-CONTAINING PROTEIN"/>
    <property type="match status" value="1"/>
</dbReference>
<feature type="domain" description="C2H2-type" evidence="9">
    <location>
        <begin position="179"/>
        <end position="210"/>
    </location>
</feature>
<keyword evidence="4" id="KW-0862">Zinc</keyword>
<evidence type="ECO:0000313" key="10">
    <source>
        <dbReference type="EMBL" id="KAF2205918.1"/>
    </source>
</evidence>
<dbReference type="Gene3D" id="3.30.160.60">
    <property type="entry name" value="Classic Zinc Finger"/>
    <property type="match status" value="5"/>
</dbReference>
<feature type="domain" description="C2H2-type" evidence="9">
    <location>
        <begin position="211"/>
        <end position="247"/>
    </location>
</feature>
<dbReference type="EMBL" id="ML993848">
    <property type="protein sequence ID" value="KAF2205918.1"/>
    <property type="molecule type" value="Genomic_DNA"/>
</dbReference>
<comment type="caution">
    <text evidence="10">The sequence shown here is derived from an EMBL/GenBank/DDBJ whole genome shotgun (WGS) entry which is preliminary data.</text>
</comment>
<feature type="domain" description="C2H2-type" evidence="9">
    <location>
        <begin position="323"/>
        <end position="353"/>
    </location>
</feature>
<dbReference type="Proteomes" id="UP000799536">
    <property type="component" value="Unassembled WGS sequence"/>
</dbReference>
<comment type="subcellular location">
    <subcellularLocation>
        <location evidence="1">Nucleus</location>
    </subcellularLocation>
</comment>
<evidence type="ECO:0000256" key="4">
    <source>
        <dbReference type="ARBA" id="ARBA00022833"/>
    </source>
</evidence>
<evidence type="ECO:0000259" key="9">
    <source>
        <dbReference type="PROSITE" id="PS50157"/>
    </source>
</evidence>
<dbReference type="PROSITE" id="PS00028">
    <property type="entry name" value="ZINC_FINGER_C2H2_1"/>
    <property type="match status" value="6"/>
</dbReference>
<dbReference type="GO" id="GO:0005634">
    <property type="term" value="C:nucleus"/>
    <property type="evidence" value="ECO:0007669"/>
    <property type="project" value="UniProtKB-SubCell"/>
</dbReference>
<organism evidence="10 11">
    <name type="scientific">Delitschia confertaspora ATCC 74209</name>
    <dbReference type="NCBI Taxonomy" id="1513339"/>
    <lineage>
        <taxon>Eukaryota</taxon>
        <taxon>Fungi</taxon>
        <taxon>Dikarya</taxon>
        <taxon>Ascomycota</taxon>
        <taxon>Pezizomycotina</taxon>
        <taxon>Dothideomycetes</taxon>
        <taxon>Pleosporomycetidae</taxon>
        <taxon>Pleosporales</taxon>
        <taxon>Delitschiaceae</taxon>
        <taxon>Delitschia</taxon>
    </lineage>
</organism>
<gene>
    <name evidence="10" type="ORF">GQ43DRAFT_384947</name>
</gene>
<evidence type="ECO:0000256" key="3">
    <source>
        <dbReference type="ARBA" id="ARBA00022771"/>
    </source>
</evidence>
<dbReference type="GO" id="GO:0008270">
    <property type="term" value="F:zinc ion binding"/>
    <property type="evidence" value="ECO:0007669"/>
    <property type="project" value="UniProtKB-KW"/>
</dbReference>
<dbReference type="GO" id="GO:0006357">
    <property type="term" value="P:regulation of transcription by RNA polymerase II"/>
    <property type="evidence" value="ECO:0007669"/>
    <property type="project" value="TreeGrafter"/>
</dbReference>
<proteinExistence type="predicted"/>
<dbReference type="InterPro" id="IPR051061">
    <property type="entry name" value="Zinc_finger_trans_reg"/>
</dbReference>
<keyword evidence="6" id="KW-0804">Transcription</keyword>
<dbReference type="SMART" id="SM00355">
    <property type="entry name" value="ZnF_C2H2"/>
    <property type="match status" value="10"/>
</dbReference>
<keyword evidence="2" id="KW-0479">Metal-binding</keyword>
<dbReference type="PANTHER" id="PTHR46179">
    <property type="entry name" value="ZINC FINGER PROTEIN"/>
    <property type="match status" value="1"/>
</dbReference>
<evidence type="ECO:0000256" key="5">
    <source>
        <dbReference type="ARBA" id="ARBA00023015"/>
    </source>
</evidence>
<feature type="domain" description="C2H2-type" evidence="9">
    <location>
        <begin position="149"/>
        <end position="178"/>
    </location>
</feature>
<sequence length="603" mass="67760">MVVSKPHKRKAADSAKGPVTKKACKDLGEYVDNHSELDIEEDEYIPDEALLSTNQDTVASDLHADPEIVLTVAGTLRAASEASRLWKYVCSYEGCGKRYNRPCRLESHERTHRNERPFACTEEGCGKTFPRKEHLTRHIDSAHANIRQFKCDWEGCGKELLTAGHLRRHKQSHEKQEMFRCRDYPPCNETFRKQTTLDAHIRSKHLDMNPYACTHTDPTTGQPCTAAYSKEGALRKHIANLHSGNRYTCNICTPDETLAFKDGPMSPASEPVGFPTYSALQAHISEVHPPMCNECHKKFATIATLRAHIEIIHEAPPGGNPSFPCPEPGCERSFTKRGNLNVHVQSVHQKVKRFICGECDLSKSSVPQIKEWNGNTACGQAFGAKCTLEQHIQTQHLSIKLNKKHIRQAKKQGRRRAPAPSALAMLTGVGYDEGRDVACLIPGCEHRYQRDYELRLHLRGATHGLSEDQIEEMIAERDALQGGQFWIGGVEDNPEQEQQQFSNYQEHKQQRLVQYPEQGQEHEQFGGFAPNFDPNIDPTLQQLEAFELGKGPLHQQSVLGYITPHENYAMSEAAANEEMDAEMGLTGLPAVDVHSGMMWDPSF</sequence>
<keyword evidence="5" id="KW-0805">Transcription regulation</keyword>
<keyword evidence="11" id="KW-1185">Reference proteome</keyword>
<evidence type="ECO:0000313" key="11">
    <source>
        <dbReference type="Proteomes" id="UP000799536"/>
    </source>
</evidence>
<dbReference type="Pfam" id="PF00096">
    <property type="entry name" value="zf-C2H2"/>
    <property type="match status" value="4"/>
</dbReference>
<reference evidence="10" key="1">
    <citation type="journal article" date="2020" name="Stud. Mycol.">
        <title>101 Dothideomycetes genomes: a test case for predicting lifestyles and emergence of pathogens.</title>
        <authorList>
            <person name="Haridas S."/>
            <person name="Albert R."/>
            <person name="Binder M."/>
            <person name="Bloem J."/>
            <person name="Labutti K."/>
            <person name="Salamov A."/>
            <person name="Andreopoulos B."/>
            <person name="Baker S."/>
            <person name="Barry K."/>
            <person name="Bills G."/>
            <person name="Bluhm B."/>
            <person name="Cannon C."/>
            <person name="Castanera R."/>
            <person name="Culley D."/>
            <person name="Daum C."/>
            <person name="Ezra D."/>
            <person name="Gonzalez J."/>
            <person name="Henrissat B."/>
            <person name="Kuo A."/>
            <person name="Liang C."/>
            <person name="Lipzen A."/>
            <person name="Lutzoni F."/>
            <person name="Magnuson J."/>
            <person name="Mondo S."/>
            <person name="Nolan M."/>
            <person name="Ohm R."/>
            <person name="Pangilinan J."/>
            <person name="Park H.-J."/>
            <person name="Ramirez L."/>
            <person name="Alfaro M."/>
            <person name="Sun H."/>
            <person name="Tritt A."/>
            <person name="Yoshinaga Y."/>
            <person name="Zwiers L.-H."/>
            <person name="Turgeon B."/>
            <person name="Goodwin S."/>
            <person name="Spatafora J."/>
            <person name="Crous P."/>
            <person name="Grigoriev I."/>
        </authorList>
    </citation>
    <scope>NUCLEOTIDE SEQUENCE</scope>
    <source>
        <strain evidence="10">ATCC 74209</strain>
    </source>
</reference>